<accession>A0A6G1J7Q7</accession>
<feature type="signal peptide" evidence="1">
    <location>
        <begin position="1"/>
        <end position="28"/>
    </location>
</feature>
<evidence type="ECO:0000313" key="2">
    <source>
        <dbReference type="EMBL" id="KAF2686251.1"/>
    </source>
</evidence>
<dbReference type="EMBL" id="MU005577">
    <property type="protein sequence ID" value="KAF2686251.1"/>
    <property type="molecule type" value="Genomic_DNA"/>
</dbReference>
<reference evidence="2" key="1">
    <citation type="journal article" date="2020" name="Stud. Mycol.">
        <title>101 Dothideomycetes genomes: a test case for predicting lifestyles and emergence of pathogens.</title>
        <authorList>
            <person name="Haridas S."/>
            <person name="Albert R."/>
            <person name="Binder M."/>
            <person name="Bloem J."/>
            <person name="Labutti K."/>
            <person name="Salamov A."/>
            <person name="Andreopoulos B."/>
            <person name="Baker S."/>
            <person name="Barry K."/>
            <person name="Bills G."/>
            <person name="Bluhm B."/>
            <person name="Cannon C."/>
            <person name="Castanera R."/>
            <person name="Culley D."/>
            <person name="Daum C."/>
            <person name="Ezra D."/>
            <person name="Gonzalez J."/>
            <person name="Henrissat B."/>
            <person name="Kuo A."/>
            <person name="Liang C."/>
            <person name="Lipzen A."/>
            <person name="Lutzoni F."/>
            <person name="Magnuson J."/>
            <person name="Mondo S."/>
            <person name="Nolan M."/>
            <person name="Ohm R."/>
            <person name="Pangilinan J."/>
            <person name="Park H.-J."/>
            <person name="Ramirez L."/>
            <person name="Alfaro M."/>
            <person name="Sun H."/>
            <person name="Tritt A."/>
            <person name="Yoshinaga Y."/>
            <person name="Zwiers L.-H."/>
            <person name="Turgeon B."/>
            <person name="Goodwin S."/>
            <person name="Spatafora J."/>
            <person name="Crous P."/>
            <person name="Grigoriev I."/>
        </authorList>
    </citation>
    <scope>NUCLEOTIDE SEQUENCE</scope>
    <source>
        <strain evidence="2">CBS 122367</strain>
    </source>
</reference>
<protein>
    <submittedName>
        <fullName evidence="2">Uncharacterized protein</fullName>
    </submittedName>
</protein>
<gene>
    <name evidence="2" type="ORF">K458DRAFT_387254</name>
</gene>
<proteinExistence type="predicted"/>
<keyword evidence="1" id="KW-0732">Signal</keyword>
<dbReference type="AlphaFoldDB" id="A0A6G1J7Q7"/>
<keyword evidence="3" id="KW-1185">Reference proteome</keyword>
<dbReference type="Proteomes" id="UP000799291">
    <property type="component" value="Unassembled WGS sequence"/>
</dbReference>
<feature type="chain" id="PRO_5026178692" evidence="1">
    <location>
        <begin position="29"/>
        <end position="249"/>
    </location>
</feature>
<name>A0A6G1J7Q7_9PLEO</name>
<evidence type="ECO:0000313" key="3">
    <source>
        <dbReference type="Proteomes" id="UP000799291"/>
    </source>
</evidence>
<sequence>MFTTSGFMAALGLATCVAPETLLGRVHARRCGDDAIKVRDLRITGFGDIDLRDYHQKTLQVTGTWPSRGAGYARRMENLDQTFRILPAARIRCTCLRDRLSPMSALQIAINEQRQPRRCGRLSAAECYAAKTHASTVRGVIAYLHARLFYQQDYLEKLGCETFGCTSNPSTSFFRLSTISPRNLASVVMKRGESGATTDVDRYSDRGQGLMVISEFIDFNHRYAIPFNKVSSTSRIPQDFAKQKTHFSQ</sequence>
<evidence type="ECO:0000256" key="1">
    <source>
        <dbReference type="SAM" id="SignalP"/>
    </source>
</evidence>
<organism evidence="2 3">
    <name type="scientific">Lentithecium fluviatile CBS 122367</name>
    <dbReference type="NCBI Taxonomy" id="1168545"/>
    <lineage>
        <taxon>Eukaryota</taxon>
        <taxon>Fungi</taxon>
        <taxon>Dikarya</taxon>
        <taxon>Ascomycota</taxon>
        <taxon>Pezizomycotina</taxon>
        <taxon>Dothideomycetes</taxon>
        <taxon>Pleosporomycetidae</taxon>
        <taxon>Pleosporales</taxon>
        <taxon>Massarineae</taxon>
        <taxon>Lentitheciaceae</taxon>
        <taxon>Lentithecium</taxon>
    </lineage>
</organism>